<dbReference type="OrthoDB" id="196540at2"/>
<keyword evidence="3" id="KW-1003">Cell membrane</keyword>
<evidence type="ECO:0000256" key="6">
    <source>
        <dbReference type="ARBA" id="ARBA00023136"/>
    </source>
</evidence>
<proteinExistence type="inferred from homology"/>
<dbReference type="InterPro" id="IPR032808">
    <property type="entry name" value="DoxX"/>
</dbReference>
<protein>
    <submittedName>
        <fullName evidence="8">DoxX family protein</fullName>
    </submittedName>
</protein>
<dbReference type="RefSeq" id="WP_096055136.1">
    <property type="nucleotide sequence ID" value="NZ_CP023344.1"/>
</dbReference>
<gene>
    <name evidence="8" type="ORF">CMV30_05780</name>
</gene>
<comment type="similarity">
    <text evidence="2">Belongs to the DoxX family.</text>
</comment>
<reference evidence="8 9" key="1">
    <citation type="submission" date="2017-09" db="EMBL/GenBank/DDBJ databases">
        <title>Complete genome sequence of Verrucomicrobial strain HZ-65, isolated from freshwater.</title>
        <authorList>
            <person name="Choi A."/>
        </authorList>
    </citation>
    <scope>NUCLEOTIDE SEQUENCE [LARGE SCALE GENOMIC DNA]</scope>
    <source>
        <strain evidence="8 9">HZ-65</strain>
    </source>
</reference>
<sequence length="151" mass="15602">MNILMKFLQLRFIPASIDLALLVLRLWVGGSMLFLHGWPKLVAWGEKAASFADPFGIGAQASYALALLGEVGGSVLLIVGLFTRLGAALGAVTMGVAFFVAHGGQLSGAGNGELAFLYLGAYVTLLLAGGGFYAADIKIAANRTAGMPKSV</sequence>
<keyword evidence="9" id="KW-1185">Reference proteome</keyword>
<accession>A0A290Q4T8</accession>
<dbReference type="AlphaFoldDB" id="A0A290Q4T8"/>
<dbReference type="EMBL" id="CP023344">
    <property type="protein sequence ID" value="ATC63504.1"/>
    <property type="molecule type" value="Genomic_DNA"/>
</dbReference>
<dbReference type="Proteomes" id="UP000217265">
    <property type="component" value="Chromosome"/>
</dbReference>
<feature type="transmembrane region" description="Helical" evidence="7">
    <location>
        <begin position="85"/>
        <end position="103"/>
    </location>
</feature>
<evidence type="ECO:0000256" key="3">
    <source>
        <dbReference type="ARBA" id="ARBA00022475"/>
    </source>
</evidence>
<evidence type="ECO:0000256" key="7">
    <source>
        <dbReference type="SAM" id="Phobius"/>
    </source>
</evidence>
<feature type="transmembrane region" description="Helical" evidence="7">
    <location>
        <begin position="12"/>
        <end position="35"/>
    </location>
</feature>
<name>A0A290Q4T8_9BACT</name>
<dbReference type="KEGG" id="vbh:CMV30_05780"/>
<evidence type="ECO:0000256" key="2">
    <source>
        <dbReference type="ARBA" id="ARBA00006679"/>
    </source>
</evidence>
<dbReference type="Pfam" id="PF07681">
    <property type="entry name" value="DoxX"/>
    <property type="match status" value="1"/>
</dbReference>
<keyword evidence="6 7" id="KW-0472">Membrane</keyword>
<dbReference type="GO" id="GO:0005886">
    <property type="term" value="C:plasma membrane"/>
    <property type="evidence" value="ECO:0007669"/>
    <property type="project" value="UniProtKB-SubCell"/>
</dbReference>
<dbReference type="PANTHER" id="PTHR33452">
    <property type="entry name" value="OXIDOREDUCTASE CATD-RELATED"/>
    <property type="match status" value="1"/>
</dbReference>
<feature type="transmembrane region" description="Helical" evidence="7">
    <location>
        <begin position="55"/>
        <end position="78"/>
    </location>
</feature>
<evidence type="ECO:0000313" key="8">
    <source>
        <dbReference type="EMBL" id="ATC63504.1"/>
    </source>
</evidence>
<evidence type="ECO:0000256" key="4">
    <source>
        <dbReference type="ARBA" id="ARBA00022692"/>
    </source>
</evidence>
<evidence type="ECO:0000256" key="5">
    <source>
        <dbReference type="ARBA" id="ARBA00022989"/>
    </source>
</evidence>
<dbReference type="InterPro" id="IPR051907">
    <property type="entry name" value="DoxX-like_oxidoreductase"/>
</dbReference>
<evidence type="ECO:0000256" key="1">
    <source>
        <dbReference type="ARBA" id="ARBA00004651"/>
    </source>
</evidence>
<organism evidence="8 9">
    <name type="scientific">Nibricoccus aquaticus</name>
    <dbReference type="NCBI Taxonomy" id="2576891"/>
    <lineage>
        <taxon>Bacteria</taxon>
        <taxon>Pseudomonadati</taxon>
        <taxon>Verrucomicrobiota</taxon>
        <taxon>Opitutia</taxon>
        <taxon>Opitutales</taxon>
        <taxon>Opitutaceae</taxon>
        <taxon>Nibricoccus</taxon>
    </lineage>
</organism>
<comment type="subcellular location">
    <subcellularLocation>
        <location evidence="1">Cell membrane</location>
        <topology evidence="1">Multi-pass membrane protein</topology>
    </subcellularLocation>
</comment>
<dbReference type="PANTHER" id="PTHR33452:SF1">
    <property type="entry name" value="INNER MEMBRANE PROTEIN YPHA-RELATED"/>
    <property type="match status" value="1"/>
</dbReference>
<keyword evidence="5 7" id="KW-1133">Transmembrane helix</keyword>
<keyword evidence="4 7" id="KW-0812">Transmembrane</keyword>
<evidence type="ECO:0000313" key="9">
    <source>
        <dbReference type="Proteomes" id="UP000217265"/>
    </source>
</evidence>
<feature type="transmembrane region" description="Helical" evidence="7">
    <location>
        <begin position="115"/>
        <end position="135"/>
    </location>
</feature>